<evidence type="ECO:0000313" key="1">
    <source>
        <dbReference type="EMBL" id="KAB1276395.1"/>
    </source>
</evidence>
<organism evidence="1 2">
    <name type="scientific">Camelus dromedarius</name>
    <name type="common">Dromedary</name>
    <name type="synonym">Arabian camel</name>
    <dbReference type="NCBI Taxonomy" id="9838"/>
    <lineage>
        <taxon>Eukaryota</taxon>
        <taxon>Metazoa</taxon>
        <taxon>Chordata</taxon>
        <taxon>Craniata</taxon>
        <taxon>Vertebrata</taxon>
        <taxon>Euteleostomi</taxon>
        <taxon>Mammalia</taxon>
        <taxon>Eutheria</taxon>
        <taxon>Laurasiatheria</taxon>
        <taxon>Artiodactyla</taxon>
        <taxon>Tylopoda</taxon>
        <taxon>Camelidae</taxon>
        <taxon>Camelus</taxon>
    </lineage>
</organism>
<name>A0A5N4DZ90_CAMDR</name>
<evidence type="ECO:0000313" key="2">
    <source>
        <dbReference type="Proteomes" id="UP000299084"/>
    </source>
</evidence>
<sequence length="68" mass="7580">MVMLINSVFVGKHLCVNMEMEVAEELAQERLLRVTAGYADQHRIRGPPSRLWSSALKAQLLILVSVCG</sequence>
<proteinExistence type="predicted"/>
<reference evidence="1 2" key="1">
    <citation type="journal article" date="2019" name="Mol. Ecol. Resour.">
        <title>Improving Illumina assemblies with Hi-C and long reads: an example with the North African dromedary.</title>
        <authorList>
            <person name="Elbers J.P."/>
            <person name="Rogers M.F."/>
            <person name="Perelman P.L."/>
            <person name="Proskuryakova A.A."/>
            <person name="Serdyukova N.A."/>
            <person name="Johnson W.E."/>
            <person name="Horin P."/>
            <person name="Corander J."/>
            <person name="Murphy D."/>
            <person name="Burger P.A."/>
        </authorList>
    </citation>
    <scope>NUCLEOTIDE SEQUENCE [LARGE SCALE GENOMIC DNA]</scope>
    <source>
        <strain evidence="1">Drom800</strain>
        <tissue evidence="1">Blood</tissue>
    </source>
</reference>
<keyword evidence="2" id="KW-1185">Reference proteome</keyword>
<gene>
    <name evidence="1" type="ORF">Cadr_000008257</name>
</gene>
<dbReference type="AlphaFoldDB" id="A0A5N4DZ90"/>
<accession>A0A5N4DZ90</accession>
<protein>
    <submittedName>
        <fullName evidence="1">Uncharacterized protein</fullName>
    </submittedName>
</protein>
<dbReference type="Proteomes" id="UP000299084">
    <property type="component" value="Unassembled WGS sequence"/>
</dbReference>
<comment type="caution">
    <text evidence="1">The sequence shown here is derived from an EMBL/GenBank/DDBJ whole genome shotgun (WGS) entry which is preliminary data.</text>
</comment>
<dbReference type="EMBL" id="JWIN03000007">
    <property type="protein sequence ID" value="KAB1276395.1"/>
    <property type="molecule type" value="Genomic_DNA"/>
</dbReference>